<dbReference type="KEGG" id="nio:NITINOP_1868"/>
<name>A0A0S4KUI0_9BACT</name>
<dbReference type="PANTHER" id="PTHR30069:SF41">
    <property type="entry name" value="HEME_HEMOPEXIN UTILIZATION PROTEIN C"/>
    <property type="match status" value="1"/>
</dbReference>
<proteinExistence type="inferred from homology"/>
<dbReference type="GO" id="GO:0044718">
    <property type="term" value="P:siderophore transmembrane transport"/>
    <property type="evidence" value="ECO:0007669"/>
    <property type="project" value="TreeGrafter"/>
</dbReference>
<dbReference type="InterPro" id="IPR000531">
    <property type="entry name" value="Beta-barrel_TonB"/>
</dbReference>
<evidence type="ECO:0000313" key="13">
    <source>
        <dbReference type="EMBL" id="CUQ66840.1"/>
    </source>
</evidence>
<evidence type="ECO:0000256" key="6">
    <source>
        <dbReference type="ARBA" id="ARBA00023077"/>
    </source>
</evidence>
<evidence type="ECO:0000313" key="14">
    <source>
        <dbReference type="Proteomes" id="UP000066284"/>
    </source>
</evidence>
<keyword evidence="8 9" id="KW-0998">Cell outer membrane</keyword>
<accession>A0A0S4KUI0</accession>
<organism evidence="13 14">
    <name type="scientific">Candidatus Nitrospira inopinata</name>
    <dbReference type="NCBI Taxonomy" id="1715989"/>
    <lineage>
        <taxon>Bacteria</taxon>
        <taxon>Pseudomonadati</taxon>
        <taxon>Nitrospirota</taxon>
        <taxon>Nitrospiria</taxon>
        <taxon>Nitrospirales</taxon>
        <taxon>Nitrospiraceae</taxon>
        <taxon>Nitrospira</taxon>
    </lineage>
</organism>
<dbReference type="Gene3D" id="2.170.130.10">
    <property type="entry name" value="TonB-dependent receptor, plug domain"/>
    <property type="match status" value="1"/>
</dbReference>
<evidence type="ECO:0000256" key="3">
    <source>
        <dbReference type="ARBA" id="ARBA00022448"/>
    </source>
</evidence>
<dbReference type="InterPro" id="IPR012910">
    <property type="entry name" value="Plug_dom"/>
</dbReference>
<evidence type="ECO:0000256" key="8">
    <source>
        <dbReference type="ARBA" id="ARBA00023237"/>
    </source>
</evidence>
<keyword evidence="4 9" id="KW-1134">Transmembrane beta strand</keyword>
<evidence type="ECO:0000259" key="11">
    <source>
        <dbReference type="Pfam" id="PF00593"/>
    </source>
</evidence>
<comment type="similarity">
    <text evidence="2 9 10">Belongs to the TonB-dependent receptor family.</text>
</comment>
<evidence type="ECO:0000256" key="1">
    <source>
        <dbReference type="ARBA" id="ARBA00004571"/>
    </source>
</evidence>
<evidence type="ECO:0000256" key="9">
    <source>
        <dbReference type="PROSITE-ProRule" id="PRU01360"/>
    </source>
</evidence>
<feature type="domain" description="TonB-dependent receptor plug" evidence="12">
    <location>
        <begin position="76"/>
        <end position="177"/>
    </location>
</feature>
<dbReference type="SUPFAM" id="SSF56935">
    <property type="entry name" value="Porins"/>
    <property type="match status" value="1"/>
</dbReference>
<dbReference type="Proteomes" id="UP000066284">
    <property type="component" value="Chromosome 1"/>
</dbReference>
<dbReference type="STRING" id="1715989.NITINOP_1868"/>
<dbReference type="Gene3D" id="2.40.170.20">
    <property type="entry name" value="TonB-dependent receptor, beta-barrel domain"/>
    <property type="match status" value="1"/>
</dbReference>
<dbReference type="Pfam" id="PF00593">
    <property type="entry name" value="TonB_dep_Rec_b-barrel"/>
    <property type="match status" value="1"/>
</dbReference>
<dbReference type="PROSITE" id="PS52016">
    <property type="entry name" value="TONB_DEPENDENT_REC_3"/>
    <property type="match status" value="1"/>
</dbReference>
<dbReference type="Pfam" id="PF07715">
    <property type="entry name" value="Plug"/>
    <property type="match status" value="1"/>
</dbReference>
<evidence type="ECO:0000256" key="4">
    <source>
        <dbReference type="ARBA" id="ARBA00022452"/>
    </source>
</evidence>
<dbReference type="EMBL" id="LN885086">
    <property type="protein sequence ID" value="CUQ66840.1"/>
    <property type="molecule type" value="Genomic_DNA"/>
</dbReference>
<protein>
    <submittedName>
        <fullName evidence="13">Putative TonB-dependent receptor plug</fullName>
    </submittedName>
</protein>
<gene>
    <name evidence="13" type="ORF">NITINOP_1868</name>
</gene>
<keyword evidence="5 9" id="KW-0812">Transmembrane</keyword>
<keyword evidence="14" id="KW-1185">Reference proteome</keyword>
<dbReference type="GO" id="GO:0015344">
    <property type="term" value="F:siderophore uptake transmembrane transporter activity"/>
    <property type="evidence" value="ECO:0007669"/>
    <property type="project" value="TreeGrafter"/>
</dbReference>
<evidence type="ECO:0000256" key="5">
    <source>
        <dbReference type="ARBA" id="ARBA00022692"/>
    </source>
</evidence>
<keyword evidence="7 9" id="KW-0472">Membrane</keyword>
<dbReference type="AlphaFoldDB" id="A0A0S4KUI0"/>
<dbReference type="InterPro" id="IPR039426">
    <property type="entry name" value="TonB-dep_rcpt-like"/>
</dbReference>
<dbReference type="InterPro" id="IPR037066">
    <property type="entry name" value="Plug_dom_sf"/>
</dbReference>
<dbReference type="CDD" id="cd01347">
    <property type="entry name" value="ligand_gated_channel"/>
    <property type="match status" value="1"/>
</dbReference>
<dbReference type="GO" id="GO:0009279">
    <property type="term" value="C:cell outer membrane"/>
    <property type="evidence" value="ECO:0007669"/>
    <property type="project" value="UniProtKB-SubCell"/>
</dbReference>
<evidence type="ECO:0000256" key="10">
    <source>
        <dbReference type="RuleBase" id="RU003357"/>
    </source>
</evidence>
<sequence>MPPSGMNHILRGAAFSAIVLLIPGAIGGGMGHAADHAVEGAPQPDDELDTDQDPSLVLAEVEVKGKRDAVEVDPVRSRTTVTGRELNRRQADNVFTVLQDTPGVATDGGPLMGGMKFNIRGFNDTEDVLLKLDGAVRNFEKYRSGSGVFIEPELLKEIEVTRGPAGVLQGSGAIGGAVEMRTKDAADLLRPGERFGARAKSGFSSNNMETLVSGSTYGMAFGALDLLANVTWRDSDNIRTASGNELPNSTSNRLSGLAKATYRWRPSTSLSLGETYLQEETLQPFDATIGIPGVFGFVRRAVADSTSTANLEYTPASPLLSRWITLKGAAGYTSTSVTDSDRQSARGIPILDSPTNFWDYRIATFNVTNTTALRVGPILNTVTYGVQYNRNARETTTERLNPGTRRRETVDNLSQPSGTRAFLAYMIENRLDVGHVSLTAGLRHDTYKTEVDAQETRDLLRAEGRSPVIEFGKTAPAAGIAWNMFGGPLTAFYNYAEAFRPPLVDEYFTQGPFSRCNRFLFGRLAPDSGVCGDRYVPQTARNHEFGLSLSYPGLFAPGTLLTAKVVYYRIHVAHTLYSLMARTATGARCEPFNFSLPNRICTSFTQDGEEYRQGLEIEMGFRTDHWFSNLALSGVRGKQVCEGERDLFDIPGDTLVFTVGRSDLGHRLEYGYRIRAVDSRLVITGSTAQVTAPCAAGLIIGRQAGYVVHNLFASYQPYDWLSLNVAADNVTNTRYFLNNGFGGGIGQEAPGYNVRFFVTLSY</sequence>
<evidence type="ECO:0000259" key="12">
    <source>
        <dbReference type="Pfam" id="PF07715"/>
    </source>
</evidence>
<dbReference type="PANTHER" id="PTHR30069">
    <property type="entry name" value="TONB-DEPENDENT OUTER MEMBRANE RECEPTOR"/>
    <property type="match status" value="1"/>
</dbReference>
<keyword evidence="13" id="KW-0675">Receptor</keyword>
<evidence type="ECO:0000256" key="7">
    <source>
        <dbReference type="ARBA" id="ARBA00023136"/>
    </source>
</evidence>
<keyword evidence="3 9" id="KW-0813">Transport</keyword>
<comment type="subcellular location">
    <subcellularLocation>
        <location evidence="1 9">Cell outer membrane</location>
        <topology evidence="1 9">Multi-pass membrane protein</topology>
    </subcellularLocation>
</comment>
<feature type="domain" description="TonB-dependent receptor-like beta-barrel" evidence="11">
    <location>
        <begin position="306"/>
        <end position="730"/>
    </location>
</feature>
<reference evidence="14" key="1">
    <citation type="submission" date="2015-09" db="EMBL/GenBank/DDBJ databases">
        <authorList>
            <person name="Daims H."/>
        </authorList>
    </citation>
    <scope>NUCLEOTIDE SEQUENCE [LARGE SCALE GENOMIC DNA]</scope>
</reference>
<dbReference type="InterPro" id="IPR036942">
    <property type="entry name" value="Beta-barrel_TonB_sf"/>
</dbReference>
<evidence type="ECO:0000256" key="2">
    <source>
        <dbReference type="ARBA" id="ARBA00009810"/>
    </source>
</evidence>
<keyword evidence="6 10" id="KW-0798">TonB box</keyword>